<evidence type="ECO:0000256" key="1">
    <source>
        <dbReference type="SAM" id="MobiDB-lite"/>
    </source>
</evidence>
<sequence>MELSLPADAPRNVVRKRQQRAARSLAGRHIDEALSELPISDQARASRKAKLIELPDDTPIKRLAKRSKPVSA</sequence>
<gene>
    <name evidence="2" type="ORF">SAMN04515666_11473</name>
</gene>
<reference evidence="3" key="1">
    <citation type="submission" date="2016-10" db="EMBL/GenBank/DDBJ databases">
        <authorList>
            <person name="Varghese N."/>
            <person name="Submissions S."/>
        </authorList>
    </citation>
    <scope>NUCLEOTIDE SEQUENCE [LARGE SCALE GENOMIC DNA]</scope>
    <source>
        <strain evidence="3">LMG 26383,CCUG 61248,R- 45681</strain>
    </source>
</reference>
<dbReference type="EMBL" id="FOAN01000014">
    <property type="protein sequence ID" value="SEM56809.1"/>
    <property type="molecule type" value="Genomic_DNA"/>
</dbReference>
<accession>A0A1H7ZH26</accession>
<name>A0A1H7ZH26_9HYPH</name>
<evidence type="ECO:0000313" key="3">
    <source>
        <dbReference type="Proteomes" id="UP000199664"/>
    </source>
</evidence>
<dbReference type="OrthoDB" id="8162849at2"/>
<keyword evidence="3" id="KW-1185">Reference proteome</keyword>
<proteinExistence type="predicted"/>
<protein>
    <submittedName>
        <fullName evidence="2">Uncharacterized protein</fullName>
    </submittedName>
</protein>
<dbReference type="Proteomes" id="UP000199664">
    <property type="component" value="Unassembled WGS sequence"/>
</dbReference>
<feature type="region of interest" description="Disordered" evidence="1">
    <location>
        <begin position="1"/>
        <end position="20"/>
    </location>
</feature>
<dbReference type="RefSeq" id="WP_091842453.1">
    <property type="nucleotide sequence ID" value="NZ_FOAN01000014.1"/>
</dbReference>
<organism evidence="2 3">
    <name type="scientific">Bosea lupini</name>
    <dbReference type="NCBI Taxonomy" id="1036779"/>
    <lineage>
        <taxon>Bacteria</taxon>
        <taxon>Pseudomonadati</taxon>
        <taxon>Pseudomonadota</taxon>
        <taxon>Alphaproteobacteria</taxon>
        <taxon>Hyphomicrobiales</taxon>
        <taxon>Boseaceae</taxon>
        <taxon>Bosea</taxon>
    </lineage>
</organism>
<dbReference type="STRING" id="1036779.SAMN04515666_11473"/>
<evidence type="ECO:0000313" key="2">
    <source>
        <dbReference type="EMBL" id="SEM56809.1"/>
    </source>
</evidence>
<dbReference type="AlphaFoldDB" id="A0A1H7ZH26"/>